<organism evidence="13 14">
    <name type="scientific">Apibacter mensalis</name>
    <dbReference type="NCBI Taxonomy" id="1586267"/>
    <lineage>
        <taxon>Bacteria</taxon>
        <taxon>Pseudomonadati</taxon>
        <taxon>Bacteroidota</taxon>
        <taxon>Flavobacteriia</taxon>
        <taxon>Flavobacteriales</taxon>
        <taxon>Weeksellaceae</taxon>
        <taxon>Apibacter</taxon>
    </lineage>
</organism>
<dbReference type="GO" id="GO:0005737">
    <property type="term" value="C:cytoplasm"/>
    <property type="evidence" value="ECO:0007669"/>
    <property type="project" value="UniProtKB-SubCell"/>
</dbReference>
<evidence type="ECO:0000256" key="2">
    <source>
        <dbReference type="ARBA" id="ARBA00005528"/>
    </source>
</evidence>
<feature type="domain" description="Ribosomal RNA small subunit methyltransferase E methyltransferase" evidence="11">
    <location>
        <begin position="73"/>
        <end position="224"/>
    </location>
</feature>
<dbReference type="SUPFAM" id="SSF75217">
    <property type="entry name" value="alpha/beta knot"/>
    <property type="match status" value="1"/>
</dbReference>
<dbReference type="GO" id="GO:0070475">
    <property type="term" value="P:rRNA base methylation"/>
    <property type="evidence" value="ECO:0007669"/>
    <property type="project" value="TreeGrafter"/>
</dbReference>
<dbReference type="Gene3D" id="2.40.240.20">
    <property type="entry name" value="Hypothetical PUA domain-like, domain 1"/>
    <property type="match status" value="1"/>
</dbReference>
<dbReference type="Pfam" id="PF04452">
    <property type="entry name" value="Methyltrans_RNA"/>
    <property type="match status" value="1"/>
</dbReference>
<evidence type="ECO:0000259" key="12">
    <source>
        <dbReference type="Pfam" id="PF20260"/>
    </source>
</evidence>
<dbReference type="InterPro" id="IPR029028">
    <property type="entry name" value="Alpha/beta_knot_MTases"/>
</dbReference>
<keyword evidence="5 10" id="KW-0489">Methyltransferase</keyword>
<evidence type="ECO:0000256" key="7">
    <source>
        <dbReference type="ARBA" id="ARBA00022691"/>
    </source>
</evidence>
<evidence type="ECO:0000256" key="3">
    <source>
        <dbReference type="ARBA" id="ARBA00022490"/>
    </source>
</evidence>
<dbReference type="Pfam" id="PF20260">
    <property type="entry name" value="PUA_4"/>
    <property type="match status" value="1"/>
</dbReference>
<dbReference type="CDD" id="cd18084">
    <property type="entry name" value="RsmE-like"/>
    <property type="match status" value="1"/>
</dbReference>
<evidence type="ECO:0000256" key="6">
    <source>
        <dbReference type="ARBA" id="ARBA00022679"/>
    </source>
</evidence>
<dbReference type="RefSeq" id="WP_055424611.1">
    <property type="nucleotide sequence ID" value="NZ_FCOR01000001.1"/>
</dbReference>
<evidence type="ECO:0000256" key="8">
    <source>
        <dbReference type="ARBA" id="ARBA00025699"/>
    </source>
</evidence>
<accession>A0A0X3AM15</accession>
<dbReference type="Proteomes" id="UP000182761">
    <property type="component" value="Unassembled WGS sequence"/>
</dbReference>
<keyword evidence="3 10" id="KW-0963">Cytoplasm</keyword>
<dbReference type="SUPFAM" id="SSF88697">
    <property type="entry name" value="PUA domain-like"/>
    <property type="match status" value="1"/>
</dbReference>
<dbReference type="AlphaFoldDB" id="A0A0X3AM15"/>
<evidence type="ECO:0000256" key="9">
    <source>
        <dbReference type="ARBA" id="ARBA00047944"/>
    </source>
</evidence>
<evidence type="ECO:0000313" key="13">
    <source>
        <dbReference type="EMBL" id="CVK15386.1"/>
    </source>
</evidence>
<dbReference type="PIRSF" id="PIRSF015601">
    <property type="entry name" value="MTase_slr0722"/>
    <property type="match status" value="1"/>
</dbReference>
<dbReference type="NCBIfam" id="TIGR00046">
    <property type="entry name" value="RsmE family RNA methyltransferase"/>
    <property type="match status" value="1"/>
</dbReference>
<dbReference type="InterPro" id="IPR029026">
    <property type="entry name" value="tRNA_m1G_MTases_N"/>
</dbReference>
<dbReference type="InterPro" id="IPR046886">
    <property type="entry name" value="RsmE_MTase_dom"/>
</dbReference>
<evidence type="ECO:0000256" key="4">
    <source>
        <dbReference type="ARBA" id="ARBA00022552"/>
    </source>
</evidence>
<dbReference type="Gene3D" id="3.40.1280.10">
    <property type="match status" value="1"/>
</dbReference>
<keyword evidence="7 10" id="KW-0949">S-adenosyl-L-methionine</keyword>
<keyword evidence="14" id="KW-1185">Reference proteome</keyword>
<dbReference type="STRING" id="1586267.GCA_001418685_00201"/>
<comment type="function">
    <text evidence="8 10">Specifically methylates the N3 position of the uracil ring of uridine 1498 (m3U1498) in 16S rRNA. Acts on the fully assembled 30S ribosomal subunit.</text>
</comment>
<keyword evidence="6 10" id="KW-0808">Transferase</keyword>
<dbReference type="PANTHER" id="PTHR30027:SF3">
    <property type="entry name" value="16S RRNA (URACIL(1498)-N(3))-METHYLTRANSFERASE"/>
    <property type="match status" value="1"/>
</dbReference>
<dbReference type="InterPro" id="IPR046887">
    <property type="entry name" value="RsmE_PUA-like"/>
</dbReference>
<comment type="catalytic activity">
    <reaction evidence="9 10">
        <text>uridine(1498) in 16S rRNA + S-adenosyl-L-methionine = N(3)-methyluridine(1498) in 16S rRNA + S-adenosyl-L-homocysteine + H(+)</text>
        <dbReference type="Rhea" id="RHEA:42920"/>
        <dbReference type="Rhea" id="RHEA-COMP:10283"/>
        <dbReference type="Rhea" id="RHEA-COMP:10284"/>
        <dbReference type="ChEBI" id="CHEBI:15378"/>
        <dbReference type="ChEBI" id="CHEBI:57856"/>
        <dbReference type="ChEBI" id="CHEBI:59789"/>
        <dbReference type="ChEBI" id="CHEBI:65315"/>
        <dbReference type="ChEBI" id="CHEBI:74502"/>
        <dbReference type="EC" id="2.1.1.193"/>
    </reaction>
</comment>
<evidence type="ECO:0000256" key="5">
    <source>
        <dbReference type="ARBA" id="ARBA00022603"/>
    </source>
</evidence>
<dbReference type="GO" id="GO:0070042">
    <property type="term" value="F:rRNA (uridine-N3-)-methyltransferase activity"/>
    <property type="evidence" value="ECO:0007669"/>
    <property type="project" value="TreeGrafter"/>
</dbReference>
<gene>
    <name evidence="13" type="ORF">Ga0061079_101200</name>
</gene>
<comment type="similarity">
    <text evidence="2 10">Belongs to the RNA methyltransferase RsmE family.</text>
</comment>
<sequence>MRLFIGEIYQNEVLLKEEEHHHIVRVLRMKEGDIVYVTNGKGALIKGKLLINGKKVKVQIIEFLSNSSNTHNGLHIAIAPTKNIDRFELFVEKAVELGISKITPLLCTNSERKILNIEKIKKQIETACKQSLRTYFPEICPLTHLKDFIQSTQTQLYLTHCYKEYEKISLKETFKREKEITILVGPEGDFSKKEVEELYSLGSIGVSLGENRLRTETAGIFIASSYYFYQNNE</sequence>
<dbReference type="EMBL" id="FCOR01000001">
    <property type="protein sequence ID" value="CVK15386.1"/>
    <property type="molecule type" value="Genomic_DNA"/>
</dbReference>
<reference evidence="13 14" key="1">
    <citation type="submission" date="2016-01" db="EMBL/GenBank/DDBJ databases">
        <authorList>
            <person name="McClelland M."/>
            <person name="Jain A."/>
            <person name="Saraogi P."/>
            <person name="Mendelson R."/>
            <person name="Westerman R."/>
            <person name="SanMiguel P."/>
            <person name="Csonka L."/>
        </authorList>
    </citation>
    <scope>NUCLEOTIDE SEQUENCE [LARGE SCALE GENOMIC DNA]</scope>
    <source>
        <strain evidence="13 14">R-53146</strain>
    </source>
</reference>
<feature type="domain" description="Ribosomal RNA small subunit methyltransferase E PUA-like" evidence="12">
    <location>
        <begin position="15"/>
        <end position="61"/>
    </location>
</feature>
<protein>
    <recommendedName>
        <fullName evidence="10">Ribosomal RNA small subunit methyltransferase E</fullName>
        <ecNumber evidence="10">2.1.1.193</ecNumber>
    </recommendedName>
</protein>
<evidence type="ECO:0000313" key="14">
    <source>
        <dbReference type="Proteomes" id="UP000182761"/>
    </source>
</evidence>
<dbReference type="InterPro" id="IPR015947">
    <property type="entry name" value="PUA-like_sf"/>
</dbReference>
<evidence type="ECO:0000256" key="1">
    <source>
        <dbReference type="ARBA" id="ARBA00004496"/>
    </source>
</evidence>
<comment type="subcellular location">
    <subcellularLocation>
        <location evidence="1 10">Cytoplasm</location>
    </subcellularLocation>
</comment>
<dbReference type="InterPro" id="IPR006700">
    <property type="entry name" value="RsmE"/>
</dbReference>
<name>A0A0X3AM15_9FLAO</name>
<evidence type="ECO:0000256" key="10">
    <source>
        <dbReference type="PIRNR" id="PIRNR015601"/>
    </source>
</evidence>
<dbReference type="OrthoDB" id="9815641at2"/>
<proteinExistence type="inferred from homology"/>
<keyword evidence="4 10" id="KW-0698">rRNA processing</keyword>
<dbReference type="EC" id="2.1.1.193" evidence="10"/>
<dbReference type="PANTHER" id="PTHR30027">
    <property type="entry name" value="RIBOSOMAL RNA SMALL SUBUNIT METHYLTRANSFERASE E"/>
    <property type="match status" value="1"/>
</dbReference>
<evidence type="ECO:0000259" key="11">
    <source>
        <dbReference type="Pfam" id="PF04452"/>
    </source>
</evidence>